<comment type="caution">
    <text evidence="2">The sequence shown here is derived from an EMBL/GenBank/DDBJ whole genome shotgun (WGS) entry which is preliminary data.</text>
</comment>
<dbReference type="PANTHER" id="PTHR33490:SF6">
    <property type="entry name" value="SLL1049 PROTEIN"/>
    <property type="match status" value="1"/>
</dbReference>
<protein>
    <submittedName>
        <fullName evidence="2">Transglutaminase family protein</fullName>
    </submittedName>
</protein>
<dbReference type="Proteomes" id="UP001597201">
    <property type="component" value="Unassembled WGS sequence"/>
</dbReference>
<evidence type="ECO:0000259" key="1">
    <source>
        <dbReference type="SMART" id="SM00460"/>
    </source>
</evidence>
<accession>A0ABW3Y2Q0</accession>
<dbReference type="SMART" id="SM00460">
    <property type="entry name" value="TGc"/>
    <property type="match status" value="1"/>
</dbReference>
<dbReference type="PANTHER" id="PTHR33490">
    <property type="entry name" value="BLR5614 PROTEIN-RELATED"/>
    <property type="match status" value="1"/>
</dbReference>
<reference evidence="3" key="1">
    <citation type="journal article" date="2019" name="Int. J. Syst. Evol. Microbiol.">
        <title>The Global Catalogue of Microorganisms (GCM) 10K type strain sequencing project: providing services to taxonomists for standard genome sequencing and annotation.</title>
        <authorList>
            <consortium name="The Broad Institute Genomics Platform"/>
            <consortium name="The Broad Institute Genome Sequencing Center for Infectious Disease"/>
            <person name="Wu L."/>
            <person name="Ma J."/>
        </authorList>
    </citation>
    <scope>NUCLEOTIDE SEQUENCE [LARGE SCALE GENOMIC DNA]</scope>
    <source>
        <strain evidence="3">CCUG 61485</strain>
    </source>
</reference>
<keyword evidence="3" id="KW-1185">Reference proteome</keyword>
<dbReference type="SUPFAM" id="SSF54001">
    <property type="entry name" value="Cysteine proteinases"/>
    <property type="match status" value="1"/>
</dbReference>
<proteinExistence type="predicted"/>
<sequence length="281" mass="32130">MEVYKLVYQIKTTYNAPVKKANFQLLVIPFSNAEQIVEDLEIECSIDQDAHISKNSFGFDLIHYYAKQSVSEFWFHLSAVVKKEKKNPFPISSLTSEQEFELLNSLDFKIDHHRFLLATDLTKMPVHSPISFPVYSSEKILLEYLLELNMFIFELLEYSPNSTDVNTAIEQVLYLKKGVCQDYAHLFISVCRQNKIPARYVSGYLDQGEGSIDTSQLHAWVEAFIPEAGWVGFDATNHLLADHHYIKIAHGCDFRDCSPIVGILETIGMQKSIHAVTITNQ</sequence>
<dbReference type="EMBL" id="JBHTMY010000003">
    <property type="protein sequence ID" value="MFD1315753.1"/>
    <property type="molecule type" value="Genomic_DNA"/>
</dbReference>
<dbReference type="RefSeq" id="WP_377178227.1">
    <property type="nucleotide sequence ID" value="NZ_JBHTMY010000003.1"/>
</dbReference>
<evidence type="ECO:0000313" key="3">
    <source>
        <dbReference type="Proteomes" id="UP001597201"/>
    </source>
</evidence>
<evidence type="ECO:0000313" key="2">
    <source>
        <dbReference type="EMBL" id="MFD1315753.1"/>
    </source>
</evidence>
<dbReference type="InterPro" id="IPR038765">
    <property type="entry name" value="Papain-like_cys_pep_sf"/>
</dbReference>
<dbReference type="Pfam" id="PF01841">
    <property type="entry name" value="Transglut_core"/>
    <property type="match status" value="1"/>
</dbReference>
<name>A0ABW3Y2Q0_9FLAO</name>
<organism evidence="2 3">
    <name type="scientific">Namhaeicola litoreus</name>
    <dbReference type="NCBI Taxonomy" id="1052145"/>
    <lineage>
        <taxon>Bacteria</taxon>
        <taxon>Pseudomonadati</taxon>
        <taxon>Bacteroidota</taxon>
        <taxon>Flavobacteriia</taxon>
        <taxon>Flavobacteriales</taxon>
        <taxon>Flavobacteriaceae</taxon>
        <taxon>Namhaeicola</taxon>
    </lineage>
</organism>
<dbReference type="Gene3D" id="3.10.620.30">
    <property type="match status" value="1"/>
</dbReference>
<dbReference type="InterPro" id="IPR002931">
    <property type="entry name" value="Transglutaminase-like"/>
</dbReference>
<feature type="domain" description="Transglutaminase-like" evidence="1">
    <location>
        <begin position="172"/>
        <end position="237"/>
    </location>
</feature>
<gene>
    <name evidence="2" type="ORF">ACFQ39_09010</name>
</gene>